<accession>A0A1G8W232</accession>
<dbReference type="PRINTS" id="PR00469">
    <property type="entry name" value="PNDRDTASEII"/>
</dbReference>
<dbReference type="AlphaFoldDB" id="A0A1G8W232"/>
<dbReference type="RefSeq" id="WP_092625868.1">
    <property type="nucleotide sequence ID" value="NZ_FNFM01000001.1"/>
</dbReference>
<dbReference type="PANTHER" id="PTHR43539:SF78">
    <property type="entry name" value="FLAVIN-CONTAINING MONOOXYGENASE"/>
    <property type="match status" value="1"/>
</dbReference>
<dbReference type="GO" id="GO:0050660">
    <property type="term" value="F:flavin adenine dinucleotide binding"/>
    <property type="evidence" value="ECO:0007669"/>
    <property type="project" value="TreeGrafter"/>
</dbReference>
<dbReference type="NCBIfam" id="NF040505">
    <property type="entry name" value="ArsO_flavin_mono"/>
    <property type="match status" value="1"/>
</dbReference>
<protein>
    <submittedName>
        <fullName evidence="3">Pyridine nucleotide-disulphide oxidoreductase</fullName>
    </submittedName>
</protein>
<proteinExistence type="predicted"/>
<evidence type="ECO:0000256" key="2">
    <source>
        <dbReference type="SAM" id="MobiDB-lite"/>
    </source>
</evidence>
<evidence type="ECO:0000313" key="4">
    <source>
        <dbReference type="Proteomes" id="UP000199213"/>
    </source>
</evidence>
<dbReference type="SUPFAM" id="SSF51905">
    <property type="entry name" value="FAD/NAD(P)-binding domain"/>
    <property type="match status" value="2"/>
</dbReference>
<dbReference type="Pfam" id="PF13738">
    <property type="entry name" value="Pyr_redox_3"/>
    <property type="match status" value="1"/>
</dbReference>
<dbReference type="OrthoDB" id="178899at2"/>
<keyword evidence="1" id="KW-0560">Oxidoreductase</keyword>
<name>A0A1G8W232_ACTMZ</name>
<organism evidence="3 4">
    <name type="scientific">Actinopolyspora mzabensis</name>
    <dbReference type="NCBI Taxonomy" id="995066"/>
    <lineage>
        <taxon>Bacteria</taxon>
        <taxon>Bacillati</taxon>
        <taxon>Actinomycetota</taxon>
        <taxon>Actinomycetes</taxon>
        <taxon>Actinopolysporales</taxon>
        <taxon>Actinopolysporaceae</taxon>
        <taxon>Actinopolyspora</taxon>
    </lineage>
</organism>
<evidence type="ECO:0000256" key="1">
    <source>
        <dbReference type="ARBA" id="ARBA00023002"/>
    </source>
</evidence>
<dbReference type="GO" id="GO:0004497">
    <property type="term" value="F:monooxygenase activity"/>
    <property type="evidence" value="ECO:0007669"/>
    <property type="project" value="TreeGrafter"/>
</dbReference>
<dbReference type="Gene3D" id="3.50.50.60">
    <property type="entry name" value="FAD/NAD(P)-binding domain"/>
    <property type="match status" value="1"/>
</dbReference>
<dbReference type="EMBL" id="FNFM01000001">
    <property type="protein sequence ID" value="SDJ72157.1"/>
    <property type="molecule type" value="Genomic_DNA"/>
</dbReference>
<dbReference type="PRINTS" id="PR00368">
    <property type="entry name" value="FADPNR"/>
</dbReference>
<evidence type="ECO:0000313" key="3">
    <source>
        <dbReference type="EMBL" id="SDJ72157.1"/>
    </source>
</evidence>
<gene>
    <name evidence="3" type="ORF">SAMN04487820_101475</name>
</gene>
<dbReference type="InterPro" id="IPR036188">
    <property type="entry name" value="FAD/NAD-bd_sf"/>
</dbReference>
<sequence>MSETPHHEVIVIGGGQAGLAAGYFLRRAGVDFAILDERRQGGGAWQRMWPSLRLFSPAQHNSLPGWPMPPQAGAEFPTVDHAVEYLRDYERRYELPVRRPVRVDQVRRTDGEFTVTTDVGTWTAGGVISATGTWRAPYVPAYPGMTDFTGPQWHTASYPGPEPFRGQRVLVVGGGNSAAQILAELSTVADTTWVTRRPPRFMPDEVDGRVLFDVATRRLSGTANGVSELGDIVMVDSVRDARERGVLHALPMFDGLTPRGAAWADGTEREFDSVVWCTGFRPALRQLRPLRLSRQQGRIPTEGTRNPEEPRLHLVGYGDWTGAASATLIGVGRTARTAVAELTAELDRKRANVAAERAQTPPETGLRSVANRS</sequence>
<dbReference type="Proteomes" id="UP000199213">
    <property type="component" value="Unassembled WGS sequence"/>
</dbReference>
<reference evidence="4" key="1">
    <citation type="submission" date="2016-10" db="EMBL/GenBank/DDBJ databases">
        <authorList>
            <person name="Varghese N."/>
            <person name="Submissions S."/>
        </authorList>
    </citation>
    <scope>NUCLEOTIDE SEQUENCE [LARGE SCALE GENOMIC DNA]</scope>
    <source>
        <strain evidence="4">DSM 45460</strain>
    </source>
</reference>
<keyword evidence="4" id="KW-1185">Reference proteome</keyword>
<dbReference type="InterPro" id="IPR050982">
    <property type="entry name" value="Auxin_biosynth/cation_transpt"/>
</dbReference>
<feature type="region of interest" description="Disordered" evidence="2">
    <location>
        <begin position="352"/>
        <end position="373"/>
    </location>
</feature>
<dbReference type="PANTHER" id="PTHR43539">
    <property type="entry name" value="FLAVIN-BINDING MONOOXYGENASE-LIKE PROTEIN (AFU_ORTHOLOGUE AFUA_4G09220)"/>
    <property type="match status" value="1"/>
</dbReference>